<organism evidence="2 3">
    <name type="scientific">Daphnia galeata</name>
    <dbReference type="NCBI Taxonomy" id="27404"/>
    <lineage>
        <taxon>Eukaryota</taxon>
        <taxon>Metazoa</taxon>
        <taxon>Ecdysozoa</taxon>
        <taxon>Arthropoda</taxon>
        <taxon>Crustacea</taxon>
        <taxon>Branchiopoda</taxon>
        <taxon>Diplostraca</taxon>
        <taxon>Cladocera</taxon>
        <taxon>Anomopoda</taxon>
        <taxon>Daphniidae</taxon>
        <taxon>Daphnia</taxon>
    </lineage>
</organism>
<keyword evidence="3" id="KW-1185">Reference proteome</keyword>
<dbReference type="OrthoDB" id="6381051at2759"/>
<comment type="caution">
    <text evidence="2">The sequence shown here is derived from an EMBL/GenBank/DDBJ whole genome shotgun (WGS) entry which is preliminary data.</text>
</comment>
<dbReference type="InterPro" id="IPR043502">
    <property type="entry name" value="DNA/RNA_pol_sf"/>
</dbReference>
<dbReference type="AlphaFoldDB" id="A0A8J2WE72"/>
<protein>
    <recommendedName>
        <fullName evidence="1">Reverse transcriptase/retrotransposon-derived protein RNase H-like domain-containing protein</fullName>
    </recommendedName>
</protein>
<name>A0A8J2WE72_9CRUS</name>
<dbReference type="Proteomes" id="UP000789390">
    <property type="component" value="Unassembled WGS sequence"/>
</dbReference>
<evidence type="ECO:0000259" key="1">
    <source>
        <dbReference type="Pfam" id="PF17919"/>
    </source>
</evidence>
<evidence type="ECO:0000313" key="2">
    <source>
        <dbReference type="EMBL" id="CAH0098280.1"/>
    </source>
</evidence>
<dbReference type="InterPro" id="IPR041577">
    <property type="entry name" value="RT_RNaseH_2"/>
</dbReference>
<evidence type="ECO:0000313" key="3">
    <source>
        <dbReference type="Proteomes" id="UP000789390"/>
    </source>
</evidence>
<reference evidence="2" key="1">
    <citation type="submission" date="2021-11" db="EMBL/GenBank/DDBJ databases">
        <authorList>
            <person name="Schell T."/>
        </authorList>
    </citation>
    <scope>NUCLEOTIDE SEQUENCE</scope>
    <source>
        <strain evidence="2">M5</strain>
    </source>
</reference>
<dbReference type="Gene3D" id="3.10.10.10">
    <property type="entry name" value="HIV Type 1 Reverse Transcriptase, subunit A, domain 1"/>
    <property type="match status" value="1"/>
</dbReference>
<proteinExistence type="predicted"/>
<dbReference type="EMBL" id="CAKKLH010000001">
    <property type="protein sequence ID" value="CAH0098280.1"/>
    <property type="molecule type" value="Genomic_DNA"/>
</dbReference>
<gene>
    <name evidence="2" type="ORF">DGAL_LOCUS328</name>
</gene>
<accession>A0A8J2WE72</accession>
<dbReference type="GO" id="GO:0071897">
    <property type="term" value="P:DNA biosynthetic process"/>
    <property type="evidence" value="ECO:0007669"/>
    <property type="project" value="UniProtKB-ARBA"/>
</dbReference>
<feature type="domain" description="Reverse transcriptase/retrotransposon-derived protein RNase H-like" evidence="1">
    <location>
        <begin position="118"/>
        <end position="205"/>
    </location>
</feature>
<dbReference type="Pfam" id="PF17919">
    <property type="entry name" value="RT_RNaseH_2"/>
    <property type="match status" value="1"/>
</dbReference>
<dbReference type="SUPFAM" id="SSF56672">
    <property type="entry name" value="DNA/RNA polymerases"/>
    <property type="match status" value="1"/>
</dbReference>
<sequence>MAAHLKVFDGVCREMDCEPVNLTLREGAIPVQIRGHRNIKEPLMQLFHDELMSQVEQGLVRSVPPGAITPFISGIVTMPKDSVSGGVHITVDFRELNKWLVGNVFPNKTPFEATVVAARHLLSNVPALAYYDPFRSTELFSDDSRLRGLGFILKEQQSDGQWRMLQAGSRFITPAKSRYAMIELESLGAAWAMSKCKQFLEGLPTFEL</sequence>